<reference evidence="7" key="1">
    <citation type="journal article" date="2019" name="Int. J. Syst. Evol. Microbiol.">
        <title>The Global Catalogue of Microorganisms (GCM) 10K type strain sequencing project: providing services to taxonomists for standard genome sequencing and annotation.</title>
        <authorList>
            <consortium name="The Broad Institute Genomics Platform"/>
            <consortium name="The Broad Institute Genome Sequencing Center for Infectious Disease"/>
            <person name="Wu L."/>
            <person name="Ma J."/>
        </authorList>
    </citation>
    <scope>NUCLEOTIDE SEQUENCE [LARGE SCALE GENOMIC DNA]</scope>
    <source>
        <strain evidence="7">JCM 13813</strain>
    </source>
</reference>
<dbReference type="SUPFAM" id="SSF55781">
    <property type="entry name" value="GAF domain-like"/>
    <property type="match status" value="1"/>
</dbReference>
<evidence type="ECO:0000256" key="3">
    <source>
        <dbReference type="ARBA" id="ARBA00023163"/>
    </source>
</evidence>
<keyword evidence="1" id="KW-0805">Transcription regulation</keyword>
<comment type="caution">
    <text evidence="6">The sequence shown here is derived from an EMBL/GenBank/DDBJ whole genome shotgun (WGS) entry which is preliminary data.</text>
</comment>
<dbReference type="InterPro" id="IPR050707">
    <property type="entry name" value="HTH_MetabolicPath_Reg"/>
</dbReference>
<protein>
    <submittedName>
        <fullName evidence="6">IclR family transcriptional regulator C-terminal domain-containing protein</fullName>
    </submittedName>
</protein>
<evidence type="ECO:0000256" key="2">
    <source>
        <dbReference type="ARBA" id="ARBA00023125"/>
    </source>
</evidence>
<dbReference type="PROSITE" id="PS51078">
    <property type="entry name" value="ICLR_ED"/>
    <property type="match status" value="1"/>
</dbReference>
<dbReference type="SMART" id="SM00346">
    <property type="entry name" value="HTH_ICLR"/>
    <property type="match status" value="1"/>
</dbReference>
<dbReference type="EMBL" id="BAAAMQ010000015">
    <property type="protein sequence ID" value="GAA2114129.1"/>
    <property type="molecule type" value="Genomic_DNA"/>
</dbReference>
<evidence type="ECO:0000259" key="4">
    <source>
        <dbReference type="PROSITE" id="PS51077"/>
    </source>
</evidence>
<dbReference type="PANTHER" id="PTHR30136">
    <property type="entry name" value="HELIX-TURN-HELIX TRANSCRIPTIONAL REGULATOR, ICLR FAMILY"/>
    <property type="match status" value="1"/>
</dbReference>
<keyword evidence="2" id="KW-0238">DNA-binding</keyword>
<dbReference type="InterPro" id="IPR029016">
    <property type="entry name" value="GAF-like_dom_sf"/>
</dbReference>
<dbReference type="PANTHER" id="PTHR30136:SF35">
    <property type="entry name" value="HTH-TYPE TRANSCRIPTIONAL REGULATOR RV1719"/>
    <property type="match status" value="1"/>
</dbReference>
<keyword evidence="3" id="KW-0804">Transcription</keyword>
<evidence type="ECO:0000313" key="6">
    <source>
        <dbReference type="EMBL" id="GAA2114129.1"/>
    </source>
</evidence>
<evidence type="ECO:0000259" key="5">
    <source>
        <dbReference type="PROSITE" id="PS51078"/>
    </source>
</evidence>
<sequence length="283" mass="30602">MRATSVGSVVRVAREGMVNAIPSERPGREAAAVDRGVLRRAVAVLDVLAAHDVPPAVRVIAQESGLSKSAVQRILVELEAVDLAIQDPATRRYRLGPRALALGVAYQRRLNVREVALGPMESLCAIVEETVGLSVGYADRLLHVEQVLPQRDLSAQFQLGQPLPLWSGAPARVILAERTDDEVRRVLADYAHTDIEPINPPSPETLQREVELVRRNGHARAFGETIAEIHTLSVPVRGAHSQLVAVLSITAPSSRLSESRMDVVLPAVTETAAVISNQLGHRT</sequence>
<evidence type="ECO:0000313" key="7">
    <source>
        <dbReference type="Proteomes" id="UP001501161"/>
    </source>
</evidence>
<gene>
    <name evidence="6" type="ORF">GCM10009726_32140</name>
</gene>
<dbReference type="PROSITE" id="PS51077">
    <property type="entry name" value="HTH_ICLR"/>
    <property type="match status" value="1"/>
</dbReference>
<dbReference type="Proteomes" id="UP001501161">
    <property type="component" value="Unassembled WGS sequence"/>
</dbReference>
<accession>A0ABP5J9Q6</accession>
<dbReference type="Pfam" id="PF01614">
    <property type="entry name" value="IclR_C"/>
    <property type="match status" value="1"/>
</dbReference>
<dbReference type="Gene3D" id="3.30.450.40">
    <property type="match status" value="1"/>
</dbReference>
<feature type="domain" description="HTH iclR-type" evidence="4">
    <location>
        <begin position="35"/>
        <end position="97"/>
    </location>
</feature>
<feature type="domain" description="IclR-ED" evidence="5">
    <location>
        <begin position="98"/>
        <end position="281"/>
    </location>
</feature>
<dbReference type="InterPro" id="IPR036390">
    <property type="entry name" value="WH_DNA-bd_sf"/>
</dbReference>
<proteinExistence type="predicted"/>
<dbReference type="InterPro" id="IPR005471">
    <property type="entry name" value="Tscrpt_reg_IclR_N"/>
</dbReference>
<dbReference type="InterPro" id="IPR036388">
    <property type="entry name" value="WH-like_DNA-bd_sf"/>
</dbReference>
<dbReference type="Gene3D" id="1.10.10.10">
    <property type="entry name" value="Winged helix-like DNA-binding domain superfamily/Winged helix DNA-binding domain"/>
    <property type="match status" value="1"/>
</dbReference>
<organism evidence="6 7">
    <name type="scientific">Nocardioides furvisabuli</name>
    <dbReference type="NCBI Taxonomy" id="375542"/>
    <lineage>
        <taxon>Bacteria</taxon>
        <taxon>Bacillati</taxon>
        <taxon>Actinomycetota</taxon>
        <taxon>Actinomycetes</taxon>
        <taxon>Propionibacteriales</taxon>
        <taxon>Nocardioidaceae</taxon>
        <taxon>Nocardioides</taxon>
    </lineage>
</organism>
<name>A0ABP5J9Q6_9ACTN</name>
<dbReference type="SUPFAM" id="SSF46785">
    <property type="entry name" value="Winged helix' DNA-binding domain"/>
    <property type="match status" value="1"/>
</dbReference>
<dbReference type="InterPro" id="IPR014757">
    <property type="entry name" value="Tscrpt_reg_IclR_C"/>
</dbReference>
<evidence type="ECO:0000256" key="1">
    <source>
        <dbReference type="ARBA" id="ARBA00023015"/>
    </source>
</evidence>
<keyword evidence="7" id="KW-1185">Reference proteome</keyword>
<dbReference type="Pfam" id="PF09339">
    <property type="entry name" value="HTH_IclR"/>
    <property type="match status" value="1"/>
</dbReference>